<evidence type="ECO:0000256" key="3">
    <source>
        <dbReference type="ARBA" id="ARBA00022989"/>
    </source>
</evidence>
<evidence type="ECO:0000259" key="6">
    <source>
        <dbReference type="PROSITE" id="PS50850"/>
    </source>
</evidence>
<evidence type="ECO:0000256" key="4">
    <source>
        <dbReference type="ARBA" id="ARBA00023136"/>
    </source>
</evidence>
<protein>
    <recommendedName>
        <fullName evidence="6">Major facilitator superfamily (MFS) profile domain-containing protein</fullName>
    </recommendedName>
</protein>
<dbReference type="Gene3D" id="1.20.1720.10">
    <property type="entry name" value="Multidrug resistance protein D"/>
    <property type="match status" value="1"/>
</dbReference>
<evidence type="ECO:0000256" key="5">
    <source>
        <dbReference type="SAM" id="Phobius"/>
    </source>
</evidence>
<gene>
    <name evidence="7" type="ORF">GCM10025778_28230</name>
</gene>
<keyword evidence="8" id="KW-1185">Reference proteome</keyword>
<dbReference type="PANTHER" id="PTHR23501:SF197">
    <property type="entry name" value="COMD"/>
    <property type="match status" value="1"/>
</dbReference>
<dbReference type="PROSITE" id="PS50850">
    <property type="entry name" value="MFS"/>
    <property type="match status" value="1"/>
</dbReference>
<dbReference type="PANTHER" id="PTHR23501">
    <property type="entry name" value="MAJOR FACILITATOR SUPERFAMILY"/>
    <property type="match status" value="1"/>
</dbReference>
<organism evidence="7 8">
    <name type="scientific">Paeniglutamicibacter antarcticus</name>
    <dbReference type="NCBI Taxonomy" id="494023"/>
    <lineage>
        <taxon>Bacteria</taxon>
        <taxon>Bacillati</taxon>
        <taxon>Actinomycetota</taxon>
        <taxon>Actinomycetes</taxon>
        <taxon>Micrococcales</taxon>
        <taxon>Micrococcaceae</taxon>
        <taxon>Paeniglutamicibacter</taxon>
    </lineage>
</organism>
<comment type="caution">
    <text evidence="7">The sequence shown here is derived from an EMBL/GenBank/DDBJ whole genome shotgun (WGS) entry which is preliminary data.</text>
</comment>
<evidence type="ECO:0000313" key="8">
    <source>
        <dbReference type="Proteomes" id="UP001501257"/>
    </source>
</evidence>
<proteinExistence type="predicted"/>
<keyword evidence="2 5" id="KW-0812">Transmembrane</keyword>
<comment type="subcellular location">
    <subcellularLocation>
        <location evidence="1">Cell membrane</location>
        <topology evidence="1">Multi-pass membrane protein</topology>
    </subcellularLocation>
</comment>
<keyword evidence="3 5" id="KW-1133">Transmembrane helix</keyword>
<keyword evidence="4 5" id="KW-0472">Membrane</keyword>
<sequence length="110" mass="11886">MTTTKVQAERTDAQKQHRNILLVFAGLVMTMLLGSLDQTIFSTALPTIVGELHGVDLMLWVITIYILASTITLPIYGKMGALLGRKGIFMGAITLFIIGSIVGGFAQDMT</sequence>
<evidence type="ECO:0000256" key="2">
    <source>
        <dbReference type="ARBA" id="ARBA00022692"/>
    </source>
</evidence>
<dbReference type="RefSeq" id="WP_345468679.1">
    <property type="nucleotide sequence ID" value="NZ_BAABLK010000036.1"/>
</dbReference>
<feature type="transmembrane region" description="Helical" evidence="5">
    <location>
        <begin position="20"/>
        <end position="45"/>
    </location>
</feature>
<name>A0ABP9TSD0_9MICC</name>
<feature type="domain" description="Major facilitator superfamily (MFS) profile" evidence="6">
    <location>
        <begin position="23"/>
        <end position="110"/>
    </location>
</feature>
<evidence type="ECO:0000313" key="7">
    <source>
        <dbReference type="EMBL" id="GAA5228290.1"/>
    </source>
</evidence>
<dbReference type="EMBL" id="BAABLK010000036">
    <property type="protein sequence ID" value="GAA5228290.1"/>
    <property type="molecule type" value="Genomic_DNA"/>
</dbReference>
<feature type="transmembrane region" description="Helical" evidence="5">
    <location>
        <begin position="88"/>
        <end position="106"/>
    </location>
</feature>
<dbReference type="InterPro" id="IPR036259">
    <property type="entry name" value="MFS_trans_sf"/>
</dbReference>
<reference evidence="8" key="1">
    <citation type="journal article" date="2019" name="Int. J. Syst. Evol. Microbiol.">
        <title>The Global Catalogue of Microorganisms (GCM) 10K type strain sequencing project: providing services to taxonomists for standard genome sequencing and annotation.</title>
        <authorList>
            <consortium name="The Broad Institute Genomics Platform"/>
            <consortium name="The Broad Institute Genome Sequencing Center for Infectious Disease"/>
            <person name="Wu L."/>
            <person name="Ma J."/>
        </authorList>
    </citation>
    <scope>NUCLEOTIDE SEQUENCE [LARGE SCALE GENOMIC DNA]</scope>
    <source>
        <strain evidence="8">JCM 18952</strain>
    </source>
</reference>
<dbReference type="Proteomes" id="UP001501257">
    <property type="component" value="Unassembled WGS sequence"/>
</dbReference>
<evidence type="ECO:0000256" key="1">
    <source>
        <dbReference type="ARBA" id="ARBA00004651"/>
    </source>
</evidence>
<accession>A0ABP9TSD0</accession>
<feature type="transmembrane region" description="Helical" evidence="5">
    <location>
        <begin position="57"/>
        <end position="76"/>
    </location>
</feature>
<dbReference type="InterPro" id="IPR020846">
    <property type="entry name" value="MFS_dom"/>
</dbReference>
<dbReference type="SUPFAM" id="SSF103473">
    <property type="entry name" value="MFS general substrate transporter"/>
    <property type="match status" value="1"/>
</dbReference>